<proteinExistence type="predicted"/>
<dbReference type="EMBL" id="CM037614">
    <property type="protein sequence ID" value="KAH8017681.1"/>
    <property type="molecule type" value="Genomic_DNA"/>
</dbReference>
<comment type="caution">
    <text evidence="1">The sequence shown here is derived from an EMBL/GenBank/DDBJ whole genome shotgun (WGS) entry which is preliminary data.</text>
</comment>
<evidence type="ECO:0000313" key="2">
    <source>
        <dbReference type="Proteomes" id="UP000827872"/>
    </source>
</evidence>
<dbReference type="Proteomes" id="UP000827872">
    <property type="component" value="Linkage Group LG01"/>
</dbReference>
<accession>A0ACB8GDK6</accession>
<name>A0ACB8GDK6_9SAUR</name>
<keyword evidence="2" id="KW-1185">Reference proteome</keyword>
<evidence type="ECO:0000313" key="1">
    <source>
        <dbReference type="EMBL" id="KAH8017681.1"/>
    </source>
</evidence>
<organism evidence="1 2">
    <name type="scientific">Sphaerodactylus townsendi</name>
    <dbReference type="NCBI Taxonomy" id="933632"/>
    <lineage>
        <taxon>Eukaryota</taxon>
        <taxon>Metazoa</taxon>
        <taxon>Chordata</taxon>
        <taxon>Craniata</taxon>
        <taxon>Vertebrata</taxon>
        <taxon>Euteleostomi</taxon>
        <taxon>Lepidosauria</taxon>
        <taxon>Squamata</taxon>
        <taxon>Bifurcata</taxon>
        <taxon>Gekkota</taxon>
        <taxon>Sphaerodactylidae</taxon>
        <taxon>Sphaerodactylus</taxon>
    </lineage>
</organism>
<sequence>MKTLTGFMVQNLSKQTPQQQYPAPNPGPSGPSTTSYVLHPSYVLPMSFLHRHFLCIPANPTSQEIHRFPLDRHFIQMSYVKPLHPMSLGPHPQRNNNPVMFPLHKPLLVHVPAEPSTSHFPQNMPAAPARETKVTEKNRKEALTWTTPPSSGNIALSTVREKHVTKEMKRLDM</sequence>
<reference evidence="1" key="1">
    <citation type="submission" date="2021-08" db="EMBL/GenBank/DDBJ databases">
        <title>The first chromosome-level gecko genome reveals the dynamic sex chromosomes of Neotropical dwarf geckos (Sphaerodactylidae: Sphaerodactylus).</title>
        <authorList>
            <person name="Pinto B.J."/>
            <person name="Keating S.E."/>
            <person name="Gamble T."/>
        </authorList>
    </citation>
    <scope>NUCLEOTIDE SEQUENCE</scope>
    <source>
        <strain evidence="1">TG3544</strain>
    </source>
</reference>
<protein>
    <submittedName>
        <fullName evidence="1">Uncharacterized protein</fullName>
    </submittedName>
</protein>
<gene>
    <name evidence="1" type="ORF">K3G42_031800</name>
</gene>